<proteinExistence type="predicted"/>
<accession>A0ABD2B908</accession>
<comment type="caution">
    <text evidence="1">The sequence shown here is derived from an EMBL/GenBank/DDBJ whole genome shotgun (WGS) entry which is preliminary data.</text>
</comment>
<reference evidence="1 2" key="1">
    <citation type="journal article" date="2024" name="Ann. Entomol. Soc. Am.">
        <title>Genomic analyses of the southern and eastern yellowjacket wasps (Hymenoptera: Vespidae) reveal evolutionary signatures of social life.</title>
        <authorList>
            <person name="Catto M.A."/>
            <person name="Caine P.B."/>
            <person name="Orr S.E."/>
            <person name="Hunt B.G."/>
            <person name="Goodisman M.A.D."/>
        </authorList>
    </citation>
    <scope>NUCLEOTIDE SEQUENCE [LARGE SCALE GENOMIC DNA]</scope>
    <source>
        <strain evidence="1">233</strain>
        <tissue evidence="1">Head and thorax</tissue>
    </source>
</reference>
<organism evidence="1 2">
    <name type="scientific">Vespula squamosa</name>
    <name type="common">Southern yellow jacket</name>
    <name type="synonym">Wasp</name>
    <dbReference type="NCBI Taxonomy" id="30214"/>
    <lineage>
        <taxon>Eukaryota</taxon>
        <taxon>Metazoa</taxon>
        <taxon>Ecdysozoa</taxon>
        <taxon>Arthropoda</taxon>
        <taxon>Hexapoda</taxon>
        <taxon>Insecta</taxon>
        <taxon>Pterygota</taxon>
        <taxon>Neoptera</taxon>
        <taxon>Endopterygota</taxon>
        <taxon>Hymenoptera</taxon>
        <taxon>Apocrita</taxon>
        <taxon>Aculeata</taxon>
        <taxon>Vespoidea</taxon>
        <taxon>Vespidae</taxon>
        <taxon>Vespinae</taxon>
        <taxon>Vespula</taxon>
    </lineage>
</organism>
<evidence type="ECO:0000313" key="2">
    <source>
        <dbReference type="Proteomes" id="UP001607302"/>
    </source>
</evidence>
<protein>
    <submittedName>
        <fullName evidence="1">Uncharacterized protein</fullName>
    </submittedName>
</protein>
<sequence length="184" mass="21766">MLRKTIEPFMRLAVYSFRKRFRSSYFCLTSTSVPGIALTIVDAHFERYLYLCDIIYTTLDRGYKGGYKLIFTPKSLLRVHVKVQKCYKCILEKPSNGHRSPFSDPKEGRTKLRFQVQRSSGQLDTMWLMFSGNSRVQLRKQRQRARSHETMLRGILKVDSMTPYLGYSERIQIDRICELEFRIE</sequence>
<dbReference type="AlphaFoldDB" id="A0ABD2B908"/>
<dbReference type="EMBL" id="JAUDFV010000131">
    <property type="protein sequence ID" value="KAL2729182.1"/>
    <property type="molecule type" value="Genomic_DNA"/>
</dbReference>
<name>A0ABD2B908_VESSQ</name>
<keyword evidence="2" id="KW-1185">Reference proteome</keyword>
<dbReference type="Proteomes" id="UP001607302">
    <property type="component" value="Unassembled WGS sequence"/>
</dbReference>
<gene>
    <name evidence="1" type="ORF">V1478_005971</name>
</gene>
<evidence type="ECO:0000313" key="1">
    <source>
        <dbReference type="EMBL" id="KAL2729182.1"/>
    </source>
</evidence>